<dbReference type="Proteomes" id="UP000219573">
    <property type="component" value="Unassembled WGS sequence"/>
</dbReference>
<reference evidence="3" key="1">
    <citation type="submission" date="2017-09" db="EMBL/GenBank/DDBJ databases">
        <authorList>
            <person name="Varghese N."/>
            <person name="Submissions S."/>
        </authorList>
    </citation>
    <scope>NUCLEOTIDE SEQUENCE [LARGE SCALE GENOMIC DNA]</scope>
    <source>
        <strain evidence="3">MSL47</strain>
    </source>
</reference>
<gene>
    <name evidence="2" type="ORF">SAMN06265827_101148</name>
</gene>
<dbReference type="PANTHER" id="PTHR43245:SF53">
    <property type="entry name" value="EPIMERASE-RELATED"/>
    <property type="match status" value="1"/>
</dbReference>
<dbReference type="AlphaFoldDB" id="A0A285F3C2"/>
<dbReference type="InterPro" id="IPR001509">
    <property type="entry name" value="Epimerase_deHydtase"/>
</dbReference>
<feature type="domain" description="NAD-dependent epimerase/dehydratase" evidence="1">
    <location>
        <begin position="4"/>
        <end position="202"/>
    </location>
</feature>
<evidence type="ECO:0000313" key="3">
    <source>
        <dbReference type="Proteomes" id="UP000219573"/>
    </source>
</evidence>
<sequence length="322" mass="37251">MKDALVMGGTEFVSKAIAKYLISLGYTVDIFTRGRREVDYEGIREHLQGDRHSVEELQRELGDRSYNYIFDITAYTKEDVAKLVKVVKRDNLKRYLFCSSGAVYLPHKGVSSEDFPRGRNPHWGSYGLDKALAEDYLFDLYHQEGFPITIFRPTYIYGEGNNLYREAYFFDRIREGLAIPIPAGEQEVQFVYIGDLVKSFVSGAISEDALGKAYNLTNDRAITWKKLLTTAMEVVGKEVELVEVDKATRKEFDLVSKNFFPFRNITFLLSITRLKEDNLYIPKTTLKQGLSRAYQWYLKDNNNDFNHSMDKIDFILTKHKTI</sequence>
<organism evidence="2 3">
    <name type="scientific">Orenia metallireducens</name>
    <dbReference type="NCBI Taxonomy" id="1413210"/>
    <lineage>
        <taxon>Bacteria</taxon>
        <taxon>Bacillati</taxon>
        <taxon>Bacillota</taxon>
        <taxon>Clostridia</taxon>
        <taxon>Halanaerobiales</taxon>
        <taxon>Halobacteroidaceae</taxon>
        <taxon>Orenia</taxon>
    </lineage>
</organism>
<proteinExistence type="predicted"/>
<accession>A0A285F3C2</accession>
<dbReference type="STRING" id="1413210.U472_10370"/>
<dbReference type="PANTHER" id="PTHR43245">
    <property type="entry name" value="BIFUNCTIONAL POLYMYXIN RESISTANCE PROTEIN ARNA"/>
    <property type="match status" value="1"/>
</dbReference>
<evidence type="ECO:0000259" key="1">
    <source>
        <dbReference type="Pfam" id="PF01370"/>
    </source>
</evidence>
<dbReference type="Gene3D" id="3.40.50.720">
    <property type="entry name" value="NAD(P)-binding Rossmann-like Domain"/>
    <property type="match status" value="1"/>
</dbReference>
<dbReference type="InterPro" id="IPR036291">
    <property type="entry name" value="NAD(P)-bd_dom_sf"/>
</dbReference>
<dbReference type="Pfam" id="PF01370">
    <property type="entry name" value="Epimerase"/>
    <property type="match status" value="1"/>
</dbReference>
<dbReference type="CDD" id="cd05265">
    <property type="entry name" value="SDR_a1"/>
    <property type="match status" value="1"/>
</dbReference>
<protein>
    <submittedName>
        <fullName evidence="2">Nucleoside-diphosphate-sugar epimerase</fullName>
    </submittedName>
</protein>
<keyword evidence="3" id="KW-1185">Reference proteome</keyword>
<dbReference type="InterPro" id="IPR050177">
    <property type="entry name" value="Lipid_A_modif_metabolic_enz"/>
</dbReference>
<name>A0A285F3C2_9FIRM</name>
<evidence type="ECO:0000313" key="2">
    <source>
        <dbReference type="EMBL" id="SNY05809.1"/>
    </source>
</evidence>
<dbReference type="RefSeq" id="WP_097016192.1">
    <property type="nucleotide sequence ID" value="NZ_OBDZ01000001.1"/>
</dbReference>
<dbReference type="EMBL" id="OBDZ01000001">
    <property type="protein sequence ID" value="SNY05809.1"/>
    <property type="molecule type" value="Genomic_DNA"/>
</dbReference>
<dbReference type="SUPFAM" id="SSF51735">
    <property type="entry name" value="NAD(P)-binding Rossmann-fold domains"/>
    <property type="match status" value="1"/>
</dbReference>